<dbReference type="PANTHER" id="PTHR33308">
    <property type="entry name" value="PEPTIDOGLYCAN HYDROLASE FLGJ"/>
    <property type="match status" value="1"/>
</dbReference>
<organism evidence="7 8">
    <name type="scientific">Salegentibacter salegens</name>
    <dbReference type="NCBI Taxonomy" id="143223"/>
    <lineage>
        <taxon>Bacteria</taxon>
        <taxon>Pseudomonadati</taxon>
        <taxon>Bacteroidota</taxon>
        <taxon>Flavobacteriia</taxon>
        <taxon>Flavobacteriales</taxon>
        <taxon>Flavobacteriaceae</taxon>
        <taxon>Salegentibacter</taxon>
    </lineage>
</organism>
<name>A0A1M7NBG9_9FLAO</name>
<keyword evidence="3 7" id="KW-0378">Hydrolase</keyword>
<dbReference type="Gene3D" id="1.10.530.10">
    <property type="match status" value="1"/>
</dbReference>
<dbReference type="InterPro" id="IPR018392">
    <property type="entry name" value="LysM"/>
</dbReference>
<accession>A0A1M7NBG9</accession>
<dbReference type="GO" id="GO:0042742">
    <property type="term" value="P:defense response to bacterium"/>
    <property type="evidence" value="ECO:0007669"/>
    <property type="project" value="UniProtKB-KW"/>
</dbReference>
<dbReference type="CDD" id="cd00118">
    <property type="entry name" value="LysM"/>
    <property type="match status" value="1"/>
</dbReference>
<evidence type="ECO:0000256" key="1">
    <source>
        <dbReference type="ARBA" id="ARBA00022529"/>
    </source>
</evidence>
<sequence length="276" mass="31732">MRINRFFVLIFLAAFAVSCGSKKKVVTTKKDSNKENVFTESSGREIEGVKPLDGEPILPPVNPRLYTVEDYIRDFAAVAMEEMRLYDIPASITLAQGILESGGGKGDLTLRANNHFGIKCHDWKGARAYHDDDARGECFRKYKDARYSYRDHSLFLTERKRYSELFDLDKDDYKGWARGLRKAGYATDRRYPDKLISLIERYRLYQFDGTVLNRPSPSYTYTPESPESVTYRVKKGDTLYGIAKQHNTTVEELQRFNNLRDTNISVGQMLVIISSE</sequence>
<dbReference type="AlphaFoldDB" id="A0A1M7NBG9"/>
<dbReference type="GO" id="GO:0004040">
    <property type="term" value="F:amidase activity"/>
    <property type="evidence" value="ECO:0007669"/>
    <property type="project" value="InterPro"/>
</dbReference>
<dbReference type="OrthoDB" id="977752at2"/>
<dbReference type="Pfam" id="PF01476">
    <property type="entry name" value="LysM"/>
    <property type="match status" value="1"/>
</dbReference>
<protein>
    <recommendedName>
        <fullName evidence="4">Peptidoglycan hydrolase</fullName>
    </recommendedName>
</protein>
<dbReference type="InterPro" id="IPR051056">
    <property type="entry name" value="Glycosyl_Hydrolase_73"/>
</dbReference>
<keyword evidence="1" id="KW-0929">Antimicrobial</keyword>
<keyword evidence="8" id="KW-1185">Reference proteome</keyword>
<dbReference type="PROSITE" id="PS51782">
    <property type="entry name" value="LYSM"/>
    <property type="match status" value="1"/>
</dbReference>
<evidence type="ECO:0000259" key="6">
    <source>
        <dbReference type="PROSITE" id="PS51782"/>
    </source>
</evidence>
<keyword evidence="5" id="KW-0732">Signal</keyword>
<dbReference type="STRING" id="143223.SAMN05878281_3001"/>
<evidence type="ECO:0000256" key="4">
    <source>
        <dbReference type="ARBA" id="ARBA00032108"/>
    </source>
</evidence>
<dbReference type="Proteomes" id="UP000190235">
    <property type="component" value="Chromosome I"/>
</dbReference>
<dbReference type="Gene3D" id="3.10.350.10">
    <property type="entry name" value="LysM domain"/>
    <property type="match status" value="1"/>
</dbReference>
<reference evidence="8" key="1">
    <citation type="submission" date="2016-11" db="EMBL/GenBank/DDBJ databases">
        <authorList>
            <person name="Varghese N."/>
            <person name="Submissions S."/>
        </authorList>
    </citation>
    <scope>NUCLEOTIDE SEQUENCE [LARGE SCALE GENOMIC DNA]</scope>
    <source>
        <strain evidence="8">ACAM 48</strain>
    </source>
</reference>
<evidence type="ECO:0000313" key="7">
    <source>
        <dbReference type="EMBL" id="SHN00834.1"/>
    </source>
</evidence>
<evidence type="ECO:0000256" key="3">
    <source>
        <dbReference type="ARBA" id="ARBA00022801"/>
    </source>
</evidence>
<dbReference type="RefSeq" id="WP_079735961.1">
    <property type="nucleotide sequence ID" value="NZ_LT670848.1"/>
</dbReference>
<keyword evidence="2" id="KW-0081">Bacteriolytic enzyme</keyword>
<feature type="chain" id="PRO_5012387430" description="Peptidoglycan hydrolase" evidence="5">
    <location>
        <begin position="17"/>
        <end position="276"/>
    </location>
</feature>
<feature type="domain" description="LysM" evidence="6">
    <location>
        <begin position="229"/>
        <end position="272"/>
    </location>
</feature>
<dbReference type="GO" id="GO:0031640">
    <property type="term" value="P:killing of cells of another organism"/>
    <property type="evidence" value="ECO:0007669"/>
    <property type="project" value="UniProtKB-KW"/>
</dbReference>
<gene>
    <name evidence="7" type="ORF">SAMN05878281_3001</name>
</gene>
<dbReference type="SMART" id="SM00257">
    <property type="entry name" value="LysM"/>
    <property type="match status" value="1"/>
</dbReference>
<dbReference type="SMART" id="SM00047">
    <property type="entry name" value="LYZ2"/>
    <property type="match status" value="1"/>
</dbReference>
<dbReference type="PROSITE" id="PS51257">
    <property type="entry name" value="PROKAR_LIPOPROTEIN"/>
    <property type="match status" value="1"/>
</dbReference>
<dbReference type="EMBL" id="LT670848">
    <property type="protein sequence ID" value="SHN00834.1"/>
    <property type="molecule type" value="Genomic_DNA"/>
</dbReference>
<dbReference type="PANTHER" id="PTHR33308:SF9">
    <property type="entry name" value="PEPTIDOGLYCAN HYDROLASE FLGJ"/>
    <property type="match status" value="1"/>
</dbReference>
<evidence type="ECO:0000256" key="5">
    <source>
        <dbReference type="SAM" id="SignalP"/>
    </source>
</evidence>
<proteinExistence type="predicted"/>
<feature type="signal peptide" evidence="5">
    <location>
        <begin position="1"/>
        <end position="16"/>
    </location>
</feature>
<evidence type="ECO:0000256" key="2">
    <source>
        <dbReference type="ARBA" id="ARBA00022638"/>
    </source>
</evidence>
<dbReference type="Pfam" id="PF01832">
    <property type="entry name" value="Glucosaminidase"/>
    <property type="match status" value="1"/>
</dbReference>
<dbReference type="InterPro" id="IPR036779">
    <property type="entry name" value="LysM_dom_sf"/>
</dbReference>
<evidence type="ECO:0000313" key="8">
    <source>
        <dbReference type="Proteomes" id="UP000190235"/>
    </source>
</evidence>
<dbReference type="InterPro" id="IPR002901">
    <property type="entry name" value="MGlyc_endo_b_GlcNAc-like_dom"/>
</dbReference>
<dbReference type="SUPFAM" id="SSF54106">
    <property type="entry name" value="LysM domain"/>
    <property type="match status" value="1"/>
</dbReference>